<protein>
    <submittedName>
        <fullName evidence="2">Uncharacterized protein</fullName>
    </submittedName>
</protein>
<dbReference type="AlphaFoldDB" id="A0A7J7LDB9"/>
<feature type="signal peptide" evidence="1">
    <location>
        <begin position="1"/>
        <end position="18"/>
    </location>
</feature>
<keyword evidence="3" id="KW-1185">Reference proteome</keyword>
<proteinExistence type="predicted"/>
<sequence>MNLLKLSILMFLPQMNFSIPQSNVHLSNEPMLTNVHLLKEIMLANVPLSIEPEPIIGQTEPSAKFWLEPQPEQVKDLVDFQFKSAVHTEDISMTSVKSLTLAIYIEIGLYSIIT</sequence>
<evidence type="ECO:0000256" key="1">
    <source>
        <dbReference type="SAM" id="SignalP"/>
    </source>
</evidence>
<feature type="chain" id="PRO_5029488688" evidence="1">
    <location>
        <begin position="19"/>
        <end position="114"/>
    </location>
</feature>
<accession>A0A7J7LDB9</accession>
<comment type="caution">
    <text evidence="2">The sequence shown here is derived from an EMBL/GenBank/DDBJ whole genome shotgun (WGS) entry which is preliminary data.</text>
</comment>
<reference evidence="2 3" key="1">
    <citation type="journal article" date="2020" name="IScience">
        <title>Genome Sequencing of the Endangered Kingdonia uniflora (Circaeasteraceae, Ranunculales) Reveals Potential Mechanisms of Evolutionary Specialization.</title>
        <authorList>
            <person name="Sun Y."/>
            <person name="Deng T."/>
            <person name="Zhang A."/>
            <person name="Moore M.J."/>
            <person name="Landis J.B."/>
            <person name="Lin N."/>
            <person name="Zhang H."/>
            <person name="Zhang X."/>
            <person name="Huang J."/>
            <person name="Zhang X."/>
            <person name="Sun H."/>
            <person name="Wang H."/>
        </authorList>
    </citation>
    <scope>NUCLEOTIDE SEQUENCE [LARGE SCALE GENOMIC DNA]</scope>
    <source>
        <strain evidence="2">TB1705</strain>
        <tissue evidence="2">Leaf</tissue>
    </source>
</reference>
<name>A0A7J7LDB9_9MAGN</name>
<dbReference type="EMBL" id="JACGCM010002358">
    <property type="protein sequence ID" value="KAF6140623.1"/>
    <property type="molecule type" value="Genomic_DNA"/>
</dbReference>
<organism evidence="2 3">
    <name type="scientific">Kingdonia uniflora</name>
    <dbReference type="NCBI Taxonomy" id="39325"/>
    <lineage>
        <taxon>Eukaryota</taxon>
        <taxon>Viridiplantae</taxon>
        <taxon>Streptophyta</taxon>
        <taxon>Embryophyta</taxon>
        <taxon>Tracheophyta</taxon>
        <taxon>Spermatophyta</taxon>
        <taxon>Magnoliopsida</taxon>
        <taxon>Ranunculales</taxon>
        <taxon>Circaeasteraceae</taxon>
        <taxon>Kingdonia</taxon>
    </lineage>
</organism>
<evidence type="ECO:0000313" key="2">
    <source>
        <dbReference type="EMBL" id="KAF6140623.1"/>
    </source>
</evidence>
<evidence type="ECO:0000313" key="3">
    <source>
        <dbReference type="Proteomes" id="UP000541444"/>
    </source>
</evidence>
<keyword evidence="1" id="KW-0732">Signal</keyword>
<gene>
    <name evidence="2" type="ORF">GIB67_013916</name>
</gene>
<dbReference type="Proteomes" id="UP000541444">
    <property type="component" value="Unassembled WGS sequence"/>
</dbReference>